<dbReference type="RefSeq" id="WP_127740919.1">
    <property type="nucleotide sequence ID" value="NZ_CAJCKN010000046.1"/>
</dbReference>
<name>A0A3S2TUT4_9BACI</name>
<accession>A0A3S2TUT4</accession>
<reference evidence="2 3" key="1">
    <citation type="submission" date="2019-01" db="EMBL/GenBank/DDBJ databases">
        <title>Bacillus sp. M5HDSG1-1, whole genome shotgun sequence.</title>
        <authorList>
            <person name="Tuo L."/>
        </authorList>
    </citation>
    <scope>NUCLEOTIDE SEQUENCE [LARGE SCALE GENOMIC DNA]</scope>
    <source>
        <strain evidence="2 3">M5HDSG1-1</strain>
    </source>
</reference>
<comment type="caution">
    <text evidence="2">The sequence shown here is derived from an EMBL/GenBank/DDBJ whole genome shotgun (WGS) entry which is preliminary data.</text>
</comment>
<gene>
    <name evidence="2" type="ORF">EM808_22265</name>
</gene>
<dbReference type="AlphaFoldDB" id="A0A3S2TUT4"/>
<keyword evidence="1" id="KW-0812">Transmembrane</keyword>
<proteinExistence type="predicted"/>
<keyword evidence="3" id="KW-1185">Reference proteome</keyword>
<dbReference type="EMBL" id="RZTZ01000013">
    <property type="protein sequence ID" value="RVT58245.1"/>
    <property type="molecule type" value="Genomic_DNA"/>
</dbReference>
<evidence type="ECO:0000256" key="1">
    <source>
        <dbReference type="SAM" id="Phobius"/>
    </source>
</evidence>
<organism evidence="2 3">
    <name type="scientific">Niallia taxi</name>
    <dbReference type="NCBI Taxonomy" id="2499688"/>
    <lineage>
        <taxon>Bacteria</taxon>
        <taxon>Bacillati</taxon>
        <taxon>Bacillota</taxon>
        <taxon>Bacilli</taxon>
        <taxon>Bacillales</taxon>
        <taxon>Bacillaceae</taxon>
        <taxon>Niallia</taxon>
    </lineage>
</organism>
<keyword evidence="1" id="KW-0472">Membrane</keyword>
<evidence type="ECO:0000313" key="3">
    <source>
        <dbReference type="Proteomes" id="UP000288024"/>
    </source>
</evidence>
<evidence type="ECO:0008006" key="4">
    <source>
        <dbReference type="Google" id="ProtNLM"/>
    </source>
</evidence>
<evidence type="ECO:0000313" key="2">
    <source>
        <dbReference type="EMBL" id="RVT58245.1"/>
    </source>
</evidence>
<protein>
    <recommendedName>
        <fullName evidence="4">NADH dehydrogenase subunit 4</fullName>
    </recommendedName>
</protein>
<sequence length="94" mass="10895">MRAYLIITQIVYVLCLIPWLPIWGLSFMSFDGGFSFYNILFVIIISLYPVAVIACTILSWIFRKKRKTAAIIINLIPMLWVVGLTLVLFTFRFS</sequence>
<feature type="transmembrane region" description="Helical" evidence="1">
    <location>
        <begin position="69"/>
        <end position="91"/>
    </location>
</feature>
<keyword evidence="1" id="KW-1133">Transmembrane helix</keyword>
<feature type="transmembrane region" description="Helical" evidence="1">
    <location>
        <begin position="12"/>
        <end position="30"/>
    </location>
</feature>
<dbReference type="Proteomes" id="UP000288024">
    <property type="component" value="Unassembled WGS sequence"/>
</dbReference>
<dbReference type="GeneID" id="87617400"/>
<feature type="transmembrane region" description="Helical" evidence="1">
    <location>
        <begin position="36"/>
        <end position="62"/>
    </location>
</feature>